<reference evidence="2 3" key="1">
    <citation type="submission" date="2024-04" db="EMBL/GenBank/DDBJ databases">
        <authorList>
            <person name="Fracassetti M."/>
        </authorList>
    </citation>
    <scope>NUCLEOTIDE SEQUENCE [LARGE SCALE GENOMIC DNA]</scope>
</reference>
<dbReference type="AlphaFoldDB" id="A0AAV2GPM5"/>
<proteinExistence type="predicted"/>
<keyword evidence="3" id="KW-1185">Reference proteome</keyword>
<accession>A0AAV2GPM5</accession>
<dbReference type="Pfam" id="PF14111">
    <property type="entry name" value="DUF4283"/>
    <property type="match status" value="1"/>
</dbReference>
<sequence length="141" mass="16916">MAEEHDNHMRNLHLMEEEIIRVAVEKEDINYGVEETIEELGLVGKRNINREPSLNILKTTMSKAWNLLQGFEIQKWDKQIYALQFYNVEDHKKVPDEMDYHHLFVFQAIDRGKDPDEMKLKFGSELRSYPDIRELLLWQEK</sequence>
<feature type="domain" description="DUF4283" evidence="1">
    <location>
        <begin position="42"/>
        <end position="95"/>
    </location>
</feature>
<evidence type="ECO:0000259" key="1">
    <source>
        <dbReference type="Pfam" id="PF14111"/>
    </source>
</evidence>
<dbReference type="InterPro" id="IPR025558">
    <property type="entry name" value="DUF4283"/>
</dbReference>
<organism evidence="2 3">
    <name type="scientific">Linum trigynum</name>
    <dbReference type="NCBI Taxonomy" id="586398"/>
    <lineage>
        <taxon>Eukaryota</taxon>
        <taxon>Viridiplantae</taxon>
        <taxon>Streptophyta</taxon>
        <taxon>Embryophyta</taxon>
        <taxon>Tracheophyta</taxon>
        <taxon>Spermatophyta</taxon>
        <taxon>Magnoliopsida</taxon>
        <taxon>eudicotyledons</taxon>
        <taxon>Gunneridae</taxon>
        <taxon>Pentapetalae</taxon>
        <taxon>rosids</taxon>
        <taxon>fabids</taxon>
        <taxon>Malpighiales</taxon>
        <taxon>Linaceae</taxon>
        <taxon>Linum</taxon>
    </lineage>
</organism>
<dbReference type="EMBL" id="OZ034822">
    <property type="protein sequence ID" value="CAL1411380.1"/>
    <property type="molecule type" value="Genomic_DNA"/>
</dbReference>
<protein>
    <recommendedName>
        <fullName evidence="1">DUF4283 domain-containing protein</fullName>
    </recommendedName>
</protein>
<name>A0AAV2GPM5_9ROSI</name>
<evidence type="ECO:0000313" key="2">
    <source>
        <dbReference type="EMBL" id="CAL1411380.1"/>
    </source>
</evidence>
<dbReference type="Proteomes" id="UP001497516">
    <property type="component" value="Chromosome 9"/>
</dbReference>
<gene>
    <name evidence="2" type="ORF">LTRI10_LOCUS50741</name>
</gene>
<evidence type="ECO:0000313" key="3">
    <source>
        <dbReference type="Proteomes" id="UP001497516"/>
    </source>
</evidence>